<dbReference type="RefSeq" id="WP_074732076.1">
    <property type="nucleotide sequence ID" value="NZ_FNYK01000024.1"/>
</dbReference>
<dbReference type="Proteomes" id="UP000183028">
    <property type="component" value="Unassembled WGS sequence"/>
</dbReference>
<gene>
    <name evidence="1" type="ORF">SAMN04487834_102429</name>
</gene>
<accession>A0A1H6TU28</accession>
<evidence type="ECO:0000313" key="1">
    <source>
        <dbReference type="EMBL" id="SEI79242.1"/>
    </source>
</evidence>
<dbReference type="AlphaFoldDB" id="A0A1H6TU28"/>
<protein>
    <submittedName>
        <fullName evidence="1">Uncharacterized protein</fullName>
    </submittedName>
</protein>
<sequence>MLEYFKFTLSSYGEGYIETEVFLKGNPHYHVVGTKFEDFERSITDKQANYFNTRMTLLNLDHLERQYMHSDQMLLDGETWSIEYQYATKPRESIFGDNSYPDCWEKLLDILDELVEEVPYVDPERIESFTMHYHHKLIIENNEQADYEENLDINRKHQTLIYTKNIAPDCVITHQYETKHSISTLLDNLNGDIPDIQSAEVGEYEEGIIIDITWHNGELFHYQLPYNRHYMPRDWHNVMYHIEEYMRTFGFFGSIFAQSIYEHGVHEGEYIYCSIIFEENGRSYYYVTDDDSIRIGDYVLVPVGHDNKEVEGVVENITYHYRGSVPYPYESCKHIIKKLKH</sequence>
<organism evidence="1 2">
    <name type="scientific">Sharpea azabuensis</name>
    <dbReference type="NCBI Taxonomy" id="322505"/>
    <lineage>
        <taxon>Bacteria</taxon>
        <taxon>Bacillati</taxon>
        <taxon>Bacillota</taxon>
        <taxon>Erysipelotrichia</taxon>
        <taxon>Erysipelotrichales</taxon>
        <taxon>Coprobacillaceae</taxon>
        <taxon>Sharpea</taxon>
    </lineage>
</organism>
<evidence type="ECO:0000313" key="2">
    <source>
        <dbReference type="Proteomes" id="UP000183028"/>
    </source>
</evidence>
<name>A0A1H6TU28_9FIRM</name>
<dbReference type="EMBL" id="FNYK01000024">
    <property type="protein sequence ID" value="SEI79242.1"/>
    <property type="molecule type" value="Genomic_DNA"/>
</dbReference>
<dbReference type="STRING" id="322505.SAMN04487836_12233"/>
<proteinExistence type="predicted"/>
<keyword evidence="2" id="KW-1185">Reference proteome</keyword>
<dbReference type="eggNOG" id="COG1397">
    <property type="taxonomic scope" value="Bacteria"/>
</dbReference>
<reference evidence="2" key="1">
    <citation type="submission" date="2016-10" db="EMBL/GenBank/DDBJ databases">
        <authorList>
            <person name="Varghese N."/>
        </authorList>
    </citation>
    <scope>NUCLEOTIDE SEQUENCE [LARGE SCALE GENOMIC DNA]</scope>
    <source>
        <strain evidence="2">DSM 20406</strain>
    </source>
</reference>
<dbReference type="OrthoDB" id="3191556at2"/>